<proteinExistence type="predicted"/>
<dbReference type="Pfam" id="PF24698">
    <property type="entry name" value="DUF7662"/>
    <property type="match status" value="1"/>
</dbReference>
<dbReference type="EMBL" id="QUMQ01000001">
    <property type="protein sequence ID" value="REF97927.1"/>
    <property type="molecule type" value="Genomic_DNA"/>
</dbReference>
<name>A0A3D9ZL46_9ACTN</name>
<dbReference type="AlphaFoldDB" id="A0A3D9ZL46"/>
<dbReference type="Proteomes" id="UP000256913">
    <property type="component" value="Unassembled WGS sequence"/>
</dbReference>
<evidence type="ECO:0000313" key="2">
    <source>
        <dbReference type="EMBL" id="REF97927.1"/>
    </source>
</evidence>
<accession>A0A3D9ZL46</accession>
<feature type="domain" description="DUF7662" evidence="1">
    <location>
        <begin position="4"/>
        <end position="84"/>
    </location>
</feature>
<dbReference type="InterPro" id="IPR056079">
    <property type="entry name" value="DUF7662"/>
</dbReference>
<reference evidence="2 3" key="1">
    <citation type="submission" date="2018-08" db="EMBL/GenBank/DDBJ databases">
        <title>Sequencing the genomes of 1000 actinobacteria strains.</title>
        <authorList>
            <person name="Klenk H.-P."/>
        </authorList>
    </citation>
    <scope>NUCLEOTIDE SEQUENCE [LARGE SCALE GENOMIC DNA]</scope>
    <source>
        <strain evidence="2 3">DSM 44099</strain>
    </source>
</reference>
<sequence length="89" mass="10077">MSKYSTLRDWLRSSGRSSVRMSFDELDDLVPGGLPPSAYRHVPWWSNESDPASTHSRSRLGWVAAGYRVETVNLTQRHVVFVRRADSAA</sequence>
<organism evidence="2 3">
    <name type="scientific">Asanoa ferruginea</name>
    <dbReference type="NCBI Taxonomy" id="53367"/>
    <lineage>
        <taxon>Bacteria</taxon>
        <taxon>Bacillati</taxon>
        <taxon>Actinomycetota</taxon>
        <taxon>Actinomycetes</taxon>
        <taxon>Micromonosporales</taxon>
        <taxon>Micromonosporaceae</taxon>
        <taxon>Asanoa</taxon>
    </lineage>
</organism>
<evidence type="ECO:0000259" key="1">
    <source>
        <dbReference type="Pfam" id="PF24698"/>
    </source>
</evidence>
<gene>
    <name evidence="2" type="ORF">DFJ67_3936</name>
</gene>
<comment type="caution">
    <text evidence="2">The sequence shown here is derived from an EMBL/GenBank/DDBJ whole genome shotgun (WGS) entry which is preliminary data.</text>
</comment>
<dbReference type="RefSeq" id="WP_425321075.1">
    <property type="nucleotide sequence ID" value="NZ_QUMQ01000001.1"/>
</dbReference>
<keyword evidence="3" id="KW-1185">Reference proteome</keyword>
<evidence type="ECO:0000313" key="3">
    <source>
        <dbReference type="Proteomes" id="UP000256913"/>
    </source>
</evidence>
<protein>
    <recommendedName>
        <fullName evidence="1">DUF7662 domain-containing protein</fullName>
    </recommendedName>
</protein>